<evidence type="ECO:0000259" key="5">
    <source>
        <dbReference type="PROSITE" id="PS50011"/>
    </source>
</evidence>
<feature type="repeat" description="ANK" evidence="3">
    <location>
        <begin position="1044"/>
        <end position="1076"/>
    </location>
</feature>
<dbReference type="Proteomes" id="UP000191285">
    <property type="component" value="Unassembled WGS sequence"/>
</dbReference>
<dbReference type="PROSITE" id="PS50088">
    <property type="entry name" value="ANK_REPEAT"/>
    <property type="match status" value="4"/>
</dbReference>
<evidence type="ECO:0000313" key="6">
    <source>
        <dbReference type="EMBL" id="OQE22500.1"/>
    </source>
</evidence>
<evidence type="ECO:0000256" key="1">
    <source>
        <dbReference type="ARBA" id="ARBA00022737"/>
    </source>
</evidence>
<dbReference type="GO" id="GO:0004672">
    <property type="term" value="F:protein kinase activity"/>
    <property type="evidence" value="ECO:0007669"/>
    <property type="project" value="InterPro"/>
</dbReference>
<dbReference type="Gene3D" id="1.10.510.10">
    <property type="entry name" value="Transferase(Phosphotransferase) domain 1"/>
    <property type="match status" value="1"/>
</dbReference>
<protein>
    <recommendedName>
        <fullName evidence="5">Protein kinase domain-containing protein</fullName>
    </recommendedName>
</protein>
<dbReference type="InterPro" id="IPR008271">
    <property type="entry name" value="Ser/Thr_kinase_AS"/>
</dbReference>
<keyword evidence="7" id="KW-1185">Reference proteome</keyword>
<feature type="domain" description="Protein kinase" evidence="5">
    <location>
        <begin position="115"/>
        <end position="432"/>
    </location>
</feature>
<dbReference type="PROSITE" id="PS50011">
    <property type="entry name" value="PROTEIN_KINASE_DOM"/>
    <property type="match status" value="1"/>
</dbReference>
<dbReference type="SUPFAM" id="SSF56112">
    <property type="entry name" value="Protein kinase-like (PK-like)"/>
    <property type="match status" value="1"/>
</dbReference>
<dbReference type="SMART" id="SM00220">
    <property type="entry name" value="S_TKc"/>
    <property type="match status" value="1"/>
</dbReference>
<comment type="caution">
    <text evidence="6">The sequence shown here is derived from an EMBL/GenBank/DDBJ whole genome shotgun (WGS) entry which is preliminary data.</text>
</comment>
<dbReference type="SMART" id="SM00248">
    <property type="entry name" value="ANK"/>
    <property type="match status" value="12"/>
</dbReference>
<dbReference type="GO" id="GO:0005524">
    <property type="term" value="F:ATP binding"/>
    <property type="evidence" value="ECO:0007669"/>
    <property type="project" value="InterPro"/>
</dbReference>
<dbReference type="PANTHER" id="PTHR24178">
    <property type="entry name" value="MOLTING PROTEIN MLT-4"/>
    <property type="match status" value="1"/>
</dbReference>
<dbReference type="EMBL" id="MLKD01000010">
    <property type="protein sequence ID" value="OQE22500.1"/>
    <property type="molecule type" value="Genomic_DNA"/>
</dbReference>
<dbReference type="InterPro" id="IPR000719">
    <property type="entry name" value="Prot_kinase_dom"/>
</dbReference>
<evidence type="ECO:0000256" key="3">
    <source>
        <dbReference type="PROSITE-ProRule" id="PRU00023"/>
    </source>
</evidence>
<dbReference type="Pfam" id="PF00023">
    <property type="entry name" value="Ank"/>
    <property type="match status" value="1"/>
</dbReference>
<accession>A0A1V6T9A4</accession>
<dbReference type="InterPro" id="IPR036770">
    <property type="entry name" value="Ankyrin_rpt-contain_sf"/>
</dbReference>
<dbReference type="Pfam" id="PF12796">
    <property type="entry name" value="Ank_2"/>
    <property type="match status" value="1"/>
</dbReference>
<dbReference type="SUPFAM" id="SSF48403">
    <property type="entry name" value="Ankyrin repeat"/>
    <property type="match status" value="2"/>
</dbReference>
<dbReference type="Gene3D" id="1.25.40.20">
    <property type="entry name" value="Ankyrin repeat-containing domain"/>
    <property type="match status" value="4"/>
</dbReference>
<keyword evidence="1" id="KW-0677">Repeat</keyword>
<dbReference type="OrthoDB" id="626167at2759"/>
<sequence>MSNHPSASFRPCSPGAKNDQVPLTYSVDIPGSFALGSAPKMSATSLNDDWIKCRVPTESQSDVLTWTTSVSRSCVSTVDGLNFSEGIDVDSMSNLESLLHTVQQLDLNLYKAEALDKVCDVATGETFAVSECNYEGTVVAIKRIRLNETAQLSDRSNFQRRLQSVLREVLIMCHPPLKYHPNIIDILGYGWTVEKQRLSPFVAVEFASNGTLREYMKSDAHPIRTKLILMGDVGAGLMALHKCGIVHGDLKLDNIVVFTSLSRPCMSIAKVSDFGHSIIVESASEMKTQYLGTAIYNAPEVARQKDQPISIDQLHKCDIWAFGLCAWEVLANGQVYKYSLPLSTSAKPPTYSEAQGAPRKEPSIENEDFEGSETLHASDIKELAIEFVNNLDIGGIGFERGFLRPLMNQTLELDPKKRISDLSRLPIILSWNKAPGGHSLQSKLALFAMSGDLRYSIFSREGGPYIVWQQQQQLLQDFEATAQQSKSVKDDGSMEFQMMLCYVNVFGTSQDLAKATACLELADDSGHLVAGIVGRRMLQGFKDITNAESKPYNECLSDGFKLTRRAELPSSIHIHDGASVKTFTSFGTFRKAILEETISESDVKCKLADLLITLDGSHNLQGVLETALQQGDLELVNKVLHFVDVSDADPNLSSCLIEAASKGHEQILISLLKAGVKVCSDIAGNSLLHWLFCLKESTLKVVRPILDEQARDSDFMNTLNHAVTEGISLHPQWPFQVEGTPLAIAIASGSIHAVNFLLDLGADPLVSAFKPDTDNLESKITPIHLAAKYHQNEILLQLWESAFGKRNTTDTPLHEVFTALGSSPVACFLSLSTNAERYAIHGNGHRRELSKVIEFLSLDLLLQRSPEGKNSIMQAIDLEDFDTVDLLLQHHPTLASRKLLHPEKENGFTFPFHFAVQIGSCRNTKESIQIAESILKLDPRAIERPDGDSCRPLHIAAMGSSDQMTIFLLKQKASLHHKDRNGRFPLHHCRVLSNAEALLRHTPNINHRDNFGFTPAHIATAPGMDDILNALIEAGCDLTLSKNETGTPLHCAVWQKSLTAIRILLKAGVDINARNRLGESPLHLALARRRYEIVSLLYEHGADPFIEDRRGLTPFSMSLAWENSNVLNLFQRSCSSVIGELHIRALLFAAANGEPAAFEQYVENLPNPSIDLDFVPLPNLYLTAIHVASGAWRVELVEILLAHGFQVDSLDEEQNTPLIRACQAVQTNVKTQSGNRMEVCELLIGHGADIVARNGQGMTPFLFAQVNRDYPLMTLLMEHGLSQQGLDLPTRQSQLLESMTDLCQVDKYCESARALIGGAIIRGEDLRGAVQNDDWDFVMTSIAGHFVKQEDLESICPVETYGAPGLSSSSLLRYYCFRMNRGMVQYQASRTIRSQQIDRQREFSETVAGITEMFWPEGEGAKAKEPPQQLESLEAQEMIFYTGLQKYFAMAVNCSKQTSASYEDLRELTRLRENIDWKKQTSLEQELQHLVESVEVMMKNEKETEELMFGKGLQWRSRALLPKPIWRKPYREYQKLELESFPADRWNVRVWEKFYAKVKRFQIWKEMIDVTIARAQKITDTVLLPIDGSGSGYGSNKSLTVGLGDELIRMNRKIIQSESYPVDQTSDFEYLEQDNGEKLFGTIRNPLSSIARNASQYIKARPSEEKDLKVEQS</sequence>
<dbReference type="InterPro" id="IPR002110">
    <property type="entry name" value="Ankyrin_rpt"/>
</dbReference>
<dbReference type="PROSITE" id="PS00108">
    <property type="entry name" value="PROTEIN_KINASE_ST"/>
    <property type="match status" value="1"/>
</dbReference>
<feature type="repeat" description="ANK" evidence="3">
    <location>
        <begin position="1077"/>
        <end position="1109"/>
    </location>
</feature>
<proteinExistence type="predicted"/>
<name>A0A1V6T9A4_9EURO</name>
<reference evidence="7" key="1">
    <citation type="journal article" date="2017" name="Nat. Microbiol.">
        <title>Global analysis of biosynthetic gene clusters reveals vast potential of secondary metabolite production in Penicillium species.</title>
        <authorList>
            <person name="Nielsen J.C."/>
            <person name="Grijseels S."/>
            <person name="Prigent S."/>
            <person name="Ji B."/>
            <person name="Dainat J."/>
            <person name="Nielsen K.F."/>
            <person name="Frisvad J.C."/>
            <person name="Workman M."/>
            <person name="Nielsen J."/>
        </authorList>
    </citation>
    <scope>NUCLEOTIDE SEQUENCE [LARGE SCALE GENOMIC DNA]</scope>
    <source>
        <strain evidence="7">IBT 24891</strain>
    </source>
</reference>
<dbReference type="Pfam" id="PF00069">
    <property type="entry name" value="Pkinase"/>
    <property type="match status" value="1"/>
</dbReference>
<gene>
    <name evidence="6" type="ORF">PENSTE_c010G01836</name>
</gene>
<keyword evidence="2 3" id="KW-0040">ANK repeat</keyword>
<feature type="region of interest" description="Disordered" evidence="4">
    <location>
        <begin position="346"/>
        <end position="366"/>
    </location>
</feature>
<evidence type="ECO:0000313" key="7">
    <source>
        <dbReference type="Proteomes" id="UP000191285"/>
    </source>
</evidence>
<dbReference type="STRING" id="303698.A0A1V6T9A4"/>
<dbReference type="PANTHER" id="PTHR24178:SF9">
    <property type="entry name" value="ANK_REP_REGION DOMAIN-CONTAINING PROTEIN"/>
    <property type="match status" value="1"/>
</dbReference>
<feature type="repeat" description="ANK" evidence="3">
    <location>
        <begin position="1183"/>
        <end position="1212"/>
    </location>
</feature>
<organism evidence="6 7">
    <name type="scientific">Penicillium steckii</name>
    <dbReference type="NCBI Taxonomy" id="303698"/>
    <lineage>
        <taxon>Eukaryota</taxon>
        <taxon>Fungi</taxon>
        <taxon>Dikarya</taxon>
        <taxon>Ascomycota</taxon>
        <taxon>Pezizomycotina</taxon>
        <taxon>Eurotiomycetes</taxon>
        <taxon>Eurotiomycetidae</taxon>
        <taxon>Eurotiales</taxon>
        <taxon>Aspergillaceae</taxon>
        <taxon>Penicillium</taxon>
    </lineage>
</organism>
<evidence type="ECO:0000256" key="2">
    <source>
        <dbReference type="ARBA" id="ARBA00023043"/>
    </source>
</evidence>
<feature type="repeat" description="ANK" evidence="3">
    <location>
        <begin position="1011"/>
        <end position="1043"/>
    </location>
</feature>
<dbReference type="PROSITE" id="PS50297">
    <property type="entry name" value="ANK_REP_REGION"/>
    <property type="match status" value="3"/>
</dbReference>
<evidence type="ECO:0000256" key="4">
    <source>
        <dbReference type="SAM" id="MobiDB-lite"/>
    </source>
</evidence>
<dbReference type="InterPro" id="IPR011009">
    <property type="entry name" value="Kinase-like_dom_sf"/>
</dbReference>